<keyword evidence="1" id="KW-0472">Membrane</keyword>
<name>A0ABS7PVH3_9SPHN</name>
<keyword evidence="1" id="KW-0812">Transmembrane</keyword>
<accession>A0ABS7PVH3</accession>
<sequence>MTARQTNGIGNRIAPPRFLWFGATLLAGFAVALQWLDWRHAVLAAFSPAAALFLASIVPLLGQDADRMRANAARNDANRVVLLLLTVLLALVVLVAVASVLAERGTPSPGAIALIVTTLVLAWTFANTAFALHYAHLHYLPGKGGDRGGLQFPGTKEPDYPDFFYFSFTLGMTFQTSDVTIATRHMRQVALLQSVAAFVFNIGILAFTINALGG</sequence>
<protein>
    <submittedName>
        <fullName evidence="2">DUF1345 domain-containing protein</fullName>
    </submittedName>
</protein>
<proteinExistence type="predicted"/>
<feature type="transmembrane region" description="Helical" evidence="1">
    <location>
        <begin position="108"/>
        <end position="132"/>
    </location>
</feature>
<dbReference type="RefSeq" id="WP_222992481.1">
    <property type="nucleotide sequence ID" value="NZ_JAINVV010000012.1"/>
</dbReference>
<dbReference type="Pfam" id="PF07077">
    <property type="entry name" value="DUF1345"/>
    <property type="match status" value="1"/>
</dbReference>
<feature type="transmembrane region" description="Helical" evidence="1">
    <location>
        <begin position="189"/>
        <end position="212"/>
    </location>
</feature>
<gene>
    <name evidence="2" type="ORF">K7G82_23905</name>
</gene>
<reference evidence="2 3" key="1">
    <citation type="submission" date="2021-08" db="EMBL/GenBank/DDBJ databases">
        <authorList>
            <person name="Tuo L."/>
        </authorList>
    </citation>
    <scope>NUCLEOTIDE SEQUENCE [LARGE SCALE GENOMIC DNA]</scope>
    <source>
        <strain evidence="2 3">JCM 31229</strain>
    </source>
</reference>
<feature type="transmembrane region" description="Helical" evidence="1">
    <location>
        <begin position="18"/>
        <end position="36"/>
    </location>
</feature>
<dbReference type="EMBL" id="JAINVV010000012">
    <property type="protein sequence ID" value="MBY8825370.1"/>
    <property type="molecule type" value="Genomic_DNA"/>
</dbReference>
<feature type="transmembrane region" description="Helical" evidence="1">
    <location>
        <begin position="81"/>
        <end position="102"/>
    </location>
</feature>
<dbReference type="InterPro" id="IPR009781">
    <property type="entry name" value="DUF1345"/>
</dbReference>
<dbReference type="Proteomes" id="UP000706039">
    <property type="component" value="Unassembled WGS sequence"/>
</dbReference>
<keyword evidence="1" id="KW-1133">Transmembrane helix</keyword>
<keyword evidence="3" id="KW-1185">Reference proteome</keyword>
<comment type="caution">
    <text evidence="2">The sequence shown here is derived from an EMBL/GenBank/DDBJ whole genome shotgun (WGS) entry which is preliminary data.</text>
</comment>
<evidence type="ECO:0000256" key="1">
    <source>
        <dbReference type="SAM" id="Phobius"/>
    </source>
</evidence>
<evidence type="ECO:0000313" key="2">
    <source>
        <dbReference type="EMBL" id="MBY8825370.1"/>
    </source>
</evidence>
<feature type="transmembrane region" description="Helical" evidence="1">
    <location>
        <begin position="42"/>
        <end position="61"/>
    </location>
</feature>
<evidence type="ECO:0000313" key="3">
    <source>
        <dbReference type="Proteomes" id="UP000706039"/>
    </source>
</evidence>
<organism evidence="2 3">
    <name type="scientific">Sphingomonas colocasiae</name>
    <dbReference type="NCBI Taxonomy" id="1848973"/>
    <lineage>
        <taxon>Bacteria</taxon>
        <taxon>Pseudomonadati</taxon>
        <taxon>Pseudomonadota</taxon>
        <taxon>Alphaproteobacteria</taxon>
        <taxon>Sphingomonadales</taxon>
        <taxon>Sphingomonadaceae</taxon>
        <taxon>Sphingomonas</taxon>
    </lineage>
</organism>